<dbReference type="Gene3D" id="4.10.60.30">
    <property type="entry name" value="Nanos, RNA-binding domain"/>
    <property type="match status" value="1"/>
</dbReference>
<evidence type="ECO:0000313" key="11">
    <source>
        <dbReference type="EMBL" id="JAI65536.1"/>
    </source>
</evidence>
<keyword evidence="3" id="KW-0479">Metal-binding</keyword>
<evidence type="ECO:0000256" key="5">
    <source>
        <dbReference type="ARBA" id="ARBA00022833"/>
    </source>
</evidence>
<keyword evidence="4 8" id="KW-0863">Zinc-finger</keyword>
<comment type="similarity">
    <text evidence="8">Belongs to the nanos family.</text>
</comment>
<keyword evidence="6 8" id="KW-0810">Translation regulation</keyword>
<reference evidence="11" key="1">
    <citation type="submission" date="2015-09" db="EMBL/GenBank/DDBJ databases">
        <title>Scylla olivacea transcriptome.</title>
        <authorList>
            <person name="Ikhwanuddin M."/>
        </authorList>
    </citation>
    <scope>NUCLEOTIDE SEQUENCE</scope>
</reference>
<accession>A0A0N7ZCV9</accession>
<keyword evidence="7 8" id="KW-0694">RNA-binding</keyword>
<keyword evidence="5" id="KW-0862">Zinc</keyword>
<dbReference type="PROSITE" id="PS51522">
    <property type="entry name" value="ZF_NANOS"/>
    <property type="match status" value="1"/>
</dbReference>
<feature type="domain" description="Nanos-type" evidence="10">
    <location>
        <begin position="335"/>
        <end position="389"/>
    </location>
</feature>
<evidence type="ECO:0000256" key="7">
    <source>
        <dbReference type="ARBA" id="ARBA00022884"/>
    </source>
</evidence>
<organism evidence="11">
    <name type="scientific">Scylla olivacea</name>
    <name type="common">Orange mud crab</name>
    <name type="synonym">Cancer olivacea</name>
    <dbReference type="NCBI Taxonomy" id="85551"/>
    <lineage>
        <taxon>Eukaryota</taxon>
        <taxon>Metazoa</taxon>
        <taxon>Ecdysozoa</taxon>
        <taxon>Arthropoda</taxon>
        <taxon>Crustacea</taxon>
        <taxon>Multicrustacea</taxon>
        <taxon>Malacostraca</taxon>
        <taxon>Eumalacostraca</taxon>
        <taxon>Eucarida</taxon>
        <taxon>Decapoda</taxon>
        <taxon>Pleocyemata</taxon>
        <taxon>Brachyura</taxon>
        <taxon>Eubrachyura</taxon>
        <taxon>Portunoidea</taxon>
        <taxon>Portunidae</taxon>
        <taxon>Portuninae</taxon>
        <taxon>Scylla</taxon>
    </lineage>
</organism>
<comment type="subcellular location">
    <subcellularLocation>
        <location evidence="1">Cytoplasm</location>
    </subcellularLocation>
</comment>
<keyword evidence="2" id="KW-0963">Cytoplasm</keyword>
<name>A0A0N7ZCV9_SCYOL</name>
<proteinExistence type="inferred from homology"/>
<dbReference type="InterPro" id="IPR038129">
    <property type="entry name" value="Nanos_sf"/>
</dbReference>
<evidence type="ECO:0000256" key="6">
    <source>
        <dbReference type="ARBA" id="ARBA00022845"/>
    </source>
</evidence>
<dbReference type="PANTHER" id="PTHR12887">
    <property type="entry name" value="NANOS PROTEIN"/>
    <property type="match status" value="1"/>
</dbReference>
<evidence type="ECO:0000256" key="4">
    <source>
        <dbReference type="ARBA" id="ARBA00022771"/>
    </source>
</evidence>
<evidence type="ECO:0000256" key="1">
    <source>
        <dbReference type="ARBA" id="ARBA00004496"/>
    </source>
</evidence>
<evidence type="ECO:0000256" key="8">
    <source>
        <dbReference type="PROSITE-ProRule" id="PRU00855"/>
    </source>
</evidence>
<sequence length="426" mass="47428">MEPDALRSCQWSQSSSESSKSLNSPPKITSSLWKQLSEEQDLSETTFLPFINSLTDNNVSSEYEINSNFQSSTKYEEVWKSPYHDSDTDVAQLGMRNPWDPITSTNQRSSNLHHLGLSNSARHSSNITEDIYRKSEKENIFLTCTKAVGSKSCYNPLLDKKDSISLSKEMLFPQQSLSSNVWNTNPRAPYGSPSQDALTGSDSYGIGVNSVSWEPVHSVLRPATKDIGNITNSLYSDSQKIDNLYQSQASSDLSSHQNSLPFSLSPRDSYCNQQATTSNFQPQKQHTDLVALMQELSFLTDARGMGNLSYNNSALPTHPSQKPATATSLPFSTKGCVFCKNNNYHSTFYKSHVLKDERGHCQCPVLRMYVCPLCNATGDSAHTLKYCPRNTVTRGDPISAGLPPGKVTNWREVANRMMSRYTSNNC</sequence>
<feature type="compositionally biased region" description="Low complexity" evidence="9">
    <location>
        <begin position="8"/>
        <end position="24"/>
    </location>
</feature>
<evidence type="ECO:0000259" key="10">
    <source>
        <dbReference type="PROSITE" id="PS51522"/>
    </source>
</evidence>
<dbReference type="GO" id="GO:0003723">
    <property type="term" value="F:RNA binding"/>
    <property type="evidence" value="ECO:0007669"/>
    <property type="project" value="UniProtKB-UniRule"/>
</dbReference>
<dbReference type="InterPro" id="IPR008705">
    <property type="entry name" value="Nanos/Xcar2"/>
</dbReference>
<dbReference type="GO" id="GO:0005737">
    <property type="term" value="C:cytoplasm"/>
    <property type="evidence" value="ECO:0007669"/>
    <property type="project" value="UniProtKB-SubCell"/>
</dbReference>
<protein>
    <recommendedName>
        <fullName evidence="10">Nanos-type domain-containing protein</fullName>
    </recommendedName>
</protein>
<evidence type="ECO:0000256" key="2">
    <source>
        <dbReference type="ARBA" id="ARBA00022490"/>
    </source>
</evidence>
<dbReference type="Pfam" id="PF05741">
    <property type="entry name" value="zf-nanos"/>
    <property type="match status" value="1"/>
</dbReference>
<dbReference type="GO" id="GO:0008270">
    <property type="term" value="F:zinc ion binding"/>
    <property type="evidence" value="ECO:0007669"/>
    <property type="project" value="UniProtKB-KW"/>
</dbReference>
<dbReference type="AlphaFoldDB" id="A0A0N7ZCV9"/>
<evidence type="ECO:0000256" key="3">
    <source>
        <dbReference type="ARBA" id="ARBA00022723"/>
    </source>
</evidence>
<dbReference type="EMBL" id="GDRN01059033">
    <property type="protein sequence ID" value="JAI65536.1"/>
    <property type="molecule type" value="Transcribed_RNA"/>
</dbReference>
<dbReference type="GO" id="GO:0006417">
    <property type="term" value="P:regulation of translation"/>
    <property type="evidence" value="ECO:0007669"/>
    <property type="project" value="UniProtKB-UniRule"/>
</dbReference>
<dbReference type="InterPro" id="IPR024161">
    <property type="entry name" value="Znf_nanos-typ"/>
</dbReference>
<evidence type="ECO:0000256" key="9">
    <source>
        <dbReference type="SAM" id="MobiDB-lite"/>
    </source>
</evidence>
<feature type="region of interest" description="Disordered" evidence="9">
    <location>
        <begin position="1"/>
        <end position="28"/>
    </location>
</feature>